<dbReference type="EMBL" id="MU117987">
    <property type="protein sequence ID" value="KAF9650219.1"/>
    <property type="molecule type" value="Genomic_DNA"/>
</dbReference>
<feature type="non-terminal residue" evidence="1">
    <location>
        <position position="1"/>
    </location>
</feature>
<dbReference type="Proteomes" id="UP000886501">
    <property type="component" value="Unassembled WGS sequence"/>
</dbReference>
<comment type="caution">
    <text evidence="1">The sequence shown here is derived from an EMBL/GenBank/DDBJ whole genome shotgun (WGS) entry which is preliminary data.</text>
</comment>
<reference evidence="1" key="1">
    <citation type="submission" date="2019-10" db="EMBL/GenBank/DDBJ databases">
        <authorList>
            <consortium name="DOE Joint Genome Institute"/>
            <person name="Kuo A."/>
            <person name="Miyauchi S."/>
            <person name="Kiss E."/>
            <person name="Drula E."/>
            <person name="Kohler A."/>
            <person name="Sanchez-Garcia M."/>
            <person name="Andreopoulos B."/>
            <person name="Barry K.W."/>
            <person name="Bonito G."/>
            <person name="Buee M."/>
            <person name="Carver A."/>
            <person name="Chen C."/>
            <person name="Cichocki N."/>
            <person name="Clum A."/>
            <person name="Culley D."/>
            <person name="Crous P.W."/>
            <person name="Fauchery L."/>
            <person name="Girlanda M."/>
            <person name="Hayes R."/>
            <person name="Keri Z."/>
            <person name="Labutti K."/>
            <person name="Lipzen A."/>
            <person name="Lombard V."/>
            <person name="Magnuson J."/>
            <person name="Maillard F."/>
            <person name="Morin E."/>
            <person name="Murat C."/>
            <person name="Nolan M."/>
            <person name="Ohm R."/>
            <person name="Pangilinan J."/>
            <person name="Pereira M."/>
            <person name="Perotto S."/>
            <person name="Peter M."/>
            <person name="Riley R."/>
            <person name="Sitrit Y."/>
            <person name="Stielow B."/>
            <person name="Szollosi G."/>
            <person name="Zifcakova L."/>
            <person name="Stursova M."/>
            <person name="Spatafora J.W."/>
            <person name="Tedersoo L."/>
            <person name="Vaario L.-M."/>
            <person name="Yamada A."/>
            <person name="Yan M."/>
            <person name="Wang P."/>
            <person name="Xu J."/>
            <person name="Bruns T."/>
            <person name="Baldrian P."/>
            <person name="Vilgalys R."/>
            <person name="Henrissat B."/>
            <person name="Grigoriev I.V."/>
            <person name="Hibbett D."/>
            <person name="Nagy L.G."/>
            <person name="Martin F.M."/>
        </authorList>
    </citation>
    <scope>NUCLEOTIDE SEQUENCE</scope>
    <source>
        <strain evidence="1">P2</strain>
    </source>
</reference>
<accession>A0ACB6ZKZ3</accession>
<reference evidence="1" key="2">
    <citation type="journal article" date="2020" name="Nat. Commun.">
        <title>Large-scale genome sequencing of mycorrhizal fungi provides insights into the early evolution of symbiotic traits.</title>
        <authorList>
            <person name="Miyauchi S."/>
            <person name="Kiss E."/>
            <person name="Kuo A."/>
            <person name="Drula E."/>
            <person name="Kohler A."/>
            <person name="Sanchez-Garcia M."/>
            <person name="Morin E."/>
            <person name="Andreopoulos B."/>
            <person name="Barry K.W."/>
            <person name="Bonito G."/>
            <person name="Buee M."/>
            <person name="Carver A."/>
            <person name="Chen C."/>
            <person name="Cichocki N."/>
            <person name="Clum A."/>
            <person name="Culley D."/>
            <person name="Crous P.W."/>
            <person name="Fauchery L."/>
            <person name="Girlanda M."/>
            <person name="Hayes R.D."/>
            <person name="Keri Z."/>
            <person name="LaButti K."/>
            <person name="Lipzen A."/>
            <person name="Lombard V."/>
            <person name="Magnuson J."/>
            <person name="Maillard F."/>
            <person name="Murat C."/>
            <person name="Nolan M."/>
            <person name="Ohm R.A."/>
            <person name="Pangilinan J."/>
            <person name="Pereira M.F."/>
            <person name="Perotto S."/>
            <person name="Peter M."/>
            <person name="Pfister S."/>
            <person name="Riley R."/>
            <person name="Sitrit Y."/>
            <person name="Stielow J.B."/>
            <person name="Szollosi G."/>
            <person name="Zifcakova L."/>
            <person name="Stursova M."/>
            <person name="Spatafora J.W."/>
            <person name="Tedersoo L."/>
            <person name="Vaario L.M."/>
            <person name="Yamada A."/>
            <person name="Yan M."/>
            <person name="Wang P."/>
            <person name="Xu J."/>
            <person name="Bruns T."/>
            <person name="Baldrian P."/>
            <person name="Vilgalys R."/>
            <person name="Dunand C."/>
            <person name="Henrissat B."/>
            <person name="Grigoriev I.V."/>
            <person name="Hibbett D."/>
            <person name="Nagy L.G."/>
            <person name="Martin F.M."/>
        </authorList>
    </citation>
    <scope>NUCLEOTIDE SEQUENCE</scope>
    <source>
        <strain evidence="1">P2</strain>
    </source>
</reference>
<gene>
    <name evidence="1" type="ORF">BDM02DRAFT_3068491</name>
</gene>
<feature type="non-terminal residue" evidence="1">
    <location>
        <position position="132"/>
    </location>
</feature>
<proteinExistence type="predicted"/>
<name>A0ACB6ZKZ3_THEGA</name>
<organism evidence="1 2">
    <name type="scientific">Thelephora ganbajun</name>
    <name type="common">Ganba fungus</name>
    <dbReference type="NCBI Taxonomy" id="370292"/>
    <lineage>
        <taxon>Eukaryota</taxon>
        <taxon>Fungi</taxon>
        <taxon>Dikarya</taxon>
        <taxon>Basidiomycota</taxon>
        <taxon>Agaricomycotina</taxon>
        <taxon>Agaricomycetes</taxon>
        <taxon>Thelephorales</taxon>
        <taxon>Thelephoraceae</taxon>
        <taxon>Thelephora</taxon>
    </lineage>
</organism>
<evidence type="ECO:0000313" key="2">
    <source>
        <dbReference type="Proteomes" id="UP000886501"/>
    </source>
</evidence>
<keyword evidence="2" id="KW-1185">Reference proteome</keyword>
<sequence>TLTHQVPTRWNTDFAALKSHITFQKEVLQLIVANPTLRKYTLTDKQWELAKYLADVLMIFNDITTLFSCANVPLVHEVVPMLILLEEQLENICDTSDLLKVVHVAAIASLLVVNKYSKLTELSEVYWIAMGM</sequence>
<protein>
    <submittedName>
        <fullName evidence="1">Uncharacterized protein</fullName>
    </submittedName>
</protein>
<evidence type="ECO:0000313" key="1">
    <source>
        <dbReference type="EMBL" id="KAF9650219.1"/>
    </source>
</evidence>